<sequence length="108" mass="12652">MYAALRTCLLLIGYRPFLGLDEITTKRLRWLLPSHVDLCLKVLNNEIIENVTILIMHSCWCLTPDFQKYNKLSNSNSGIRNYAKKRIKKHEPLFYETQFLCIAAICFV</sequence>
<protein>
    <submittedName>
        <fullName evidence="1">Uncharacterized protein</fullName>
    </submittedName>
</protein>
<keyword evidence="2" id="KW-1185">Reference proteome</keyword>
<dbReference type="AlphaFoldDB" id="A0A0C2MUX2"/>
<dbReference type="EMBL" id="JWZT01003819">
    <property type="protein sequence ID" value="KII65472.1"/>
    <property type="molecule type" value="Genomic_DNA"/>
</dbReference>
<proteinExistence type="predicted"/>
<name>A0A0C2MUX2_THEKT</name>
<gene>
    <name evidence="1" type="ORF">RF11_14395</name>
</gene>
<dbReference type="Proteomes" id="UP000031668">
    <property type="component" value="Unassembled WGS sequence"/>
</dbReference>
<comment type="caution">
    <text evidence="1">The sequence shown here is derived from an EMBL/GenBank/DDBJ whole genome shotgun (WGS) entry which is preliminary data.</text>
</comment>
<reference evidence="1 2" key="1">
    <citation type="journal article" date="2014" name="Genome Biol. Evol.">
        <title>The genome of the myxosporean Thelohanellus kitauei shows adaptations to nutrient acquisition within its fish host.</title>
        <authorList>
            <person name="Yang Y."/>
            <person name="Xiong J."/>
            <person name="Zhou Z."/>
            <person name="Huo F."/>
            <person name="Miao W."/>
            <person name="Ran C."/>
            <person name="Liu Y."/>
            <person name="Zhang J."/>
            <person name="Feng J."/>
            <person name="Wang M."/>
            <person name="Wang M."/>
            <person name="Wang L."/>
            <person name="Yao B."/>
        </authorList>
    </citation>
    <scope>NUCLEOTIDE SEQUENCE [LARGE SCALE GENOMIC DNA]</scope>
    <source>
        <strain evidence="1">Wuqing</strain>
    </source>
</reference>
<accession>A0A0C2MUX2</accession>
<evidence type="ECO:0000313" key="2">
    <source>
        <dbReference type="Proteomes" id="UP000031668"/>
    </source>
</evidence>
<evidence type="ECO:0000313" key="1">
    <source>
        <dbReference type="EMBL" id="KII65472.1"/>
    </source>
</evidence>
<organism evidence="1 2">
    <name type="scientific">Thelohanellus kitauei</name>
    <name type="common">Myxosporean</name>
    <dbReference type="NCBI Taxonomy" id="669202"/>
    <lineage>
        <taxon>Eukaryota</taxon>
        <taxon>Metazoa</taxon>
        <taxon>Cnidaria</taxon>
        <taxon>Myxozoa</taxon>
        <taxon>Myxosporea</taxon>
        <taxon>Bivalvulida</taxon>
        <taxon>Platysporina</taxon>
        <taxon>Myxobolidae</taxon>
        <taxon>Thelohanellus</taxon>
    </lineage>
</organism>